<gene>
    <name evidence="2" type="ORF">PSET11_02074</name>
</gene>
<reference evidence="2 3" key="1">
    <citation type="submission" date="2018-11" db="EMBL/GenBank/DDBJ databases">
        <authorList>
            <person name="Criscuolo A."/>
        </authorList>
    </citation>
    <scope>NUCLEOTIDE SEQUENCE [LARGE SCALE GENOMIC DNA]</scope>
    <source>
        <strain evidence="2">AT11b</strain>
    </source>
</reference>
<organism evidence="2 3">
    <name type="scientific">Arthrobacter ulcerisalmonis</name>
    <dbReference type="NCBI Taxonomy" id="2483813"/>
    <lineage>
        <taxon>Bacteria</taxon>
        <taxon>Bacillati</taxon>
        <taxon>Actinomycetota</taxon>
        <taxon>Actinomycetes</taxon>
        <taxon>Micrococcales</taxon>
        <taxon>Micrococcaceae</taxon>
        <taxon>Arthrobacter</taxon>
    </lineage>
</organism>
<name>A0A3P5XDL5_9MICC</name>
<dbReference type="AlphaFoldDB" id="A0A3P5XDL5"/>
<keyword evidence="1" id="KW-0812">Transmembrane</keyword>
<accession>A0A3P5XDL5</accession>
<protein>
    <submittedName>
        <fullName evidence="2">Uncharacterized protein</fullName>
    </submittedName>
</protein>
<dbReference type="RefSeq" id="WP_124091996.1">
    <property type="nucleotide sequence ID" value="NZ_CBCRYA010000030.1"/>
</dbReference>
<keyword evidence="1" id="KW-0472">Membrane</keyword>
<keyword evidence="1" id="KW-1133">Transmembrane helix</keyword>
<keyword evidence="3" id="KW-1185">Reference proteome</keyword>
<sequence>MNFSDVQYPQDTKQAVRALLLQEARREPKRVPWWRKPAALTFAGVVVAGTTAAGIYVAMAPVEDKRDIRCYYQADLTATYPVETSPGDTKPPYITTGIMEVGFDASNNPTPEDPNAGMMQVSDPITSCANLWDTNAMNPNGITDNLIPDGFITPAPKQAPEEWNGLDTDANGNPMLSGGTLVTSGHYVPELTACVVDNTVAVIPGPAEVCAKLGIPTLEK</sequence>
<proteinExistence type="predicted"/>
<evidence type="ECO:0000313" key="2">
    <source>
        <dbReference type="EMBL" id="VDC28335.1"/>
    </source>
</evidence>
<feature type="transmembrane region" description="Helical" evidence="1">
    <location>
        <begin position="38"/>
        <end position="59"/>
    </location>
</feature>
<dbReference type="EMBL" id="UXAU01000027">
    <property type="protein sequence ID" value="VDC28335.1"/>
    <property type="molecule type" value="Genomic_DNA"/>
</dbReference>
<evidence type="ECO:0000256" key="1">
    <source>
        <dbReference type="SAM" id="Phobius"/>
    </source>
</evidence>
<dbReference type="OrthoDB" id="4932096at2"/>
<evidence type="ECO:0000313" key="3">
    <source>
        <dbReference type="Proteomes" id="UP000280861"/>
    </source>
</evidence>
<dbReference type="Proteomes" id="UP000280861">
    <property type="component" value="Unassembled WGS sequence"/>
</dbReference>